<dbReference type="Gene3D" id="1.20.1250.20">
    <property type="entry name" value="MFS general substrate transporter like domains"/>
    <property type="match status" value="2"/>
</dbReference>
<feature type="transmembrane region" description="Helical" evidence="7">
    <location>
        <begin position="379"/>
        <end position="398"/>
    </location>
</feature>
<dbReference type="GO" id="GO:0016020">
    <property type="term" value="C:membrane"/>
    <property type="evidence" value="ECO:0007669"/>
    <property type="project" value="UniProtKB-SubCell"/>
</dbReference>
<evidence type="ECO:0000256" key="7">
    <source>
        <dbReference type="SAM" id="Phobius"/>
    </source>
</evidence>
<keyword evidence="5 7" id="KW-0472">Membrane</keyword>
<organism evidence="8 9">
    <name type="scientific">Saccharata proteae CBS 121410</name>
    <dbReference type="NCBI Taxonomy" id="1314787"/>
    <lineage>
        <taxon>Eukaryota</taxon>
        <taxon>Fungi</taxon>
        <taxon>Dikarya</taxon>
        <taxon>Ascomycota</taxon>
        <taxon>Pezizomycotina</taxon>
        <taxon>Dothideomycetes</taxon>
        <taxon>Dothideomycetes incertae sedis</taxon>
        <taxon>Botryosphaeriales</taxon>
        <taxon>Saccharataceae</taxon>
        <taxon>Saccharata</taxon>
    </lineage>
</organism>
<feature type="region of interest" description="Disordered" evidence="6">
    <location>
        <begin position="246"/>
        <end position="267"/>
    </location>
</feature>
<proteinExistence type="predicted"/>
<feature type="transmembrane region" description="Helical" evidence="7">
    <location>
        <begin position="347"/>
        <end position="367"/>
    </location>
</feature>
<evidence type="ECO:0000256" key="3">
    <source>
        <dbReference type="ARBA" id="ARBA00022692"/>
    </source>
</evidence>
<evidence type="ECO:0000256" key="5">
    <source>
        <dbReference type="ARBA" id="ARBA00023136"/>
    </source>
</evidence>
<feature type="transmembrane region" description="Helical" evidence="7">
    <location>
        <begin position="199"/>
        <end position="220"/>
    </location>
</feature>
<feature type="transmembrane region" description="Helical" evidence="7">
    <location>
        <begin position="440"/>
        <end position="459"/>
    </location>
</feature>
<dbReference type="AlphaFoldDB" id="A0A9P4HZ41"/>
<dbReference type="InterPro" id="IPR036259">
    <property type="entry name" value="MFS_trans_sf"/>
</dbReference>
<feature type="transmembrane region" description="Helical" evidence="7">
    <location>
        <begin position="122"/>
        <end position="146"/>
    </location>
</feature>
<keyword evidence="4 7" id="KW-1133">Transmembrane helix</keyword>
<comment type="caution">
    <text evidence="8">The sequence shown here is derived from an EMBL/GenBank/DDBJ whole genome shotgun (WGS) entry which is preliminary data.</text>
</comment>
<gene>
    <name evidence="8" type="ORF">K490DRAFT_30894</name>
</gene>
<dbReference type="EMBL" id="ML978711">
    <property type="protein sequence ID" value="KAF2091940.1"/>
    <property type="molecule type" value="Genomic_DNA"/>
</dbReference>
<dbReference type="OrthoDB" id="2985014at2759"/>
<feature type="transmembrane region" description="Helical" evidence="7">
    <location>
        <begin position="404"/>
        <end position="428"/>
    </location>
</feature>
<accession>A0A9P4HZ41</accession>
<feature type="transmembrane region" description="Helical" evidence="7">
    <location>
        <begin position="315"/>
        <end position="341"/>
    </location>
</feature>
<dbReference type="PANTHER" id="PTHR43791:SF21">
    <property type="entry name" value="MAJOR FACILITATOR SUPERFAMILY (MFS) PROFILE DOMAIN-CONTAINING PROTEIN"/>
    <property type="match status" value="1"/>
</dbReference>
<evidence type="ECO:0000313" key="9">
    <source>
        <dbReference type="Proteomes" id="UP000799776"/>
    </source>
</evidence>
<feature type="transmembrane region" description="Helical" evidence="7">
    <location>
        <begin position="96"/>
        <end position="116"/>
    </location>
</feature>
<dbReference type="Pfam" id="PF07690">
    <property type="entry name" value="MFS_1"/>
    <property type="match status" value="2"/>
</dbReference>
<dbReference type="GO" id="GO:0022857">
    <property type="term" value="F:transmembrane transporter activity"/>
    <property type="evidence" value="ECO:0007669"/>
    <property type="project" value="InterPro"/>
</dbReference>
<feature type="transmembrane region" description="Helical" evidence="7">
    <location>
        <begin position="158"/>
        <end position="179"/>
    </location>
</feature>
<evidence type="ECO:0000256" key="2">
    <source>
        <dbReference type="ARBA" id="ARBA00022448"/>
    </source>
</evidence>
<evidence type="ECO:0000256" key="6">
    <source>
        <dbReference type="SAM" id="MobiDB-lite"/>
    </source>
</evidence>
<name>A0A9P4HZ41_9PEZI</name>
<feature type="transmembrane region" description="Helical" evidence="7">
    <location>
        <begin position="71"/>
        <end position="89"/>
    </location>
</feature>
<evidence type="ECO:0000256" key="4">
    <source>
        <dbReference type="ARBA" id="ARBA00022989"/>
    </source>
</evidence>
<dbReference type="Proteomes" id="UP000799776">
    <property type="component" value="Unassembled WGS sequence"/>
</dbReference>
<protein>
    <submittedName>
        <fullName evidence="8">MFS general substrate transporter</fullName>
    </submittedName>
</protein>
<evidence type="ECO:0000313" key="8">
    <source>
        <dbReference type="EMBL" id="KAF2091940.1"/>
    </source>
</evidence>
<comment type="subcellular location">
    <subcellularLocation>
        <location evidence="1">Membrane</location>
        <topology evidence="1">Multi-pass membrane protein</topology>
    </subcellularLocation>
</comment>
<evidence type="ECO:0000256" key="1">
    <source>
        <dbReference type="ARBA" id="ARBA00004141"/>
    </source>
</evidence>
<dbReference type="PANTHER" id="PTHR43791">
    <property type="entry name" value="PERMEASE-RELATED"/>
    <property type="match status" value="1"/>
</dbReference>
<sequence length="573" mass="63084">MPSDLRPGHPQPLDHDHDLNRRTVRKLDTVLLPFLALLFLFNSLDRSNIGNAETAHFTDDAGLSSDDLNTAVALFFAFFVALQPVGAALGRHYGMARWVPACMATWGVCTALHVWVHAPWQLYTLRIVIGILEAGFYPVTVSYLSLFYTRFEFARRLGLFYGQYAVAGALGGFLSYAVFSAFPVDGGRHAEDGRWMSWQILFLLEGGSTVLIALTGFFWLPHNAQTAWFLTPEERDWAEERIRLDREDGSPAQCTKPSSEDRENDDIENQAEDRGLLSRSISHHRDRSPSSLTTSDRGLTPHDVLSALFSWKIHALLFCNILSAIPTTAFSIFLPLVLAPLSSNNPALTNLLTAPPYILGALTLYIFTAWSDRLQQRILPILVGLGVVLTGFAGLIAFPNSWIAAKYMALCVLLSGTFIASPLTVAWLTNNIPSPGRRAMALGINGWGNVAGVIAALLWKPDKPNGGYATAFVWTAVLVALAFAGFAAFRVGLMVENEKRKEAIRVWDESEVEAERRWGRGPVVRGRRGVGPSGGFLDCMRGMRGMGNVGAVLQAWVDGPREGDERITFVYGL</sequence>
<keyword evidence="9" id="KW-1185">Reference proteome</keyword>
<dbReference type="SUPFAM" id="SSF103473">
    <property type="entry name" value="MFS general substrate transporter"/>
    <property type="match status" value="1"/>
</dbReference>
<keyword evidence="2" id="KW-0813">Transport</keyword>
<keyword evidence="3 7" id="KW-0812">Transmembrane</keyword>
<reference evidence="8" key="1">
    <citation type="journal article" date="2020" name="Stud. Mycol.">
        <title>101 Dothideomycetes genomes: a test case for predicting lifestyles and emergence of pathogens.</title>
        <authorList>
            <person name="Haridas S."/>
            <person name="Albert R."/>
            <person name="Binder M."/>
            <person name="Bloem J."/>
            <person name="Labutti K."/>
            <person name="Salamov A."/>
            <person name="Andreopoulos B."/>
            <person name="Baker S."/>
            <person name="Barry K."/>
            <person name="Bills G."/>
            <person name="Bluhm B."/>
            <person name="Cannon C."/>
            <person name="Castanera R."/>
            <person name="Culley D."/>
            <person name="Daum C."/>
            <person name="Ezra D."/>
            <person name="Gonzalez J."/>
            <person name="Henrissat B."/>
            <person name="Kuo A."/>
            <person name="Liang C."/>
            <person name="Lipzen A."/>
            <person name="Lutzoni F."/>
            <person name="Magnuson J."/>
            <person name="Mondo S."/>
            <person name="Nolan M."/>
            <person name="Ohm R."/>
            <person name="Pangilinan J."/>
            <person name="Park H.-J."/>
            <person name="Ramirez L."/>
            <person name="Alfaro M."/>
            <person name="Sun H."/>
            <person name="Tritt A."/>
            <person name="Yoshinaga Y."/>
            <person name="Zwiers L.-H."/>
            <person name="Turgeon B."/>
            <person name="Goodwin S."/>
            <person name="Spatafora J."/>
            <person name="Crous P."/>
            <person name="Grigoriev I."/>
        </authorList>
    </citation>
    <scope>NUCLEOTIDE SEQUENCE</scope>
    <source>
        <strain evidence="8">CBS 121410</strain>
    </source>
</reference>
<feature type="transmembrane region" description="Helical" evidence="7">
    <location>
        <begin position="471"/>
        <end position="493"/>
    </location>
</feature>
<dbReference type="InterPro" id="IPR011701">
    <property type="entry name" value="MFS"/>
</dbReference>